<keyword evidence="4 7" id="KW-0378">Hydrolase</keyword>
<dbReference type="InterPro" id="IPR006543">
    <property type="entry name" value="Histidinol-phos"/>
</dbReference>
<evidence type="ECO:0000313" key="11">
    <source>
        <dbReference type="EMBL" id="SPV20071.1"/>
    </source>
</evidence>
<dbReference type="InterPro" id="IPR023214">
    <property type="entry name" value="HAD_sf"/>
</dbReference>
<evidence type="ECO:0000256" key="9">
    <source>
        <dbReference type="PIRSR" id="PIRSR004682-3"/>
    </source>
</evidence>
<evidence type="ECO:0000256" key="7">
    <source>
        <dbReference type="PIRNR" id="PIRNR004682"/>
    </source>
</evidence>
<gene>
    <name evidence="11" type="primary">gmhB_1</name>
    <name evidence="11" type="ORF">NCTC10661_03433</name>
</gene>
<protein>
    <recommendedName>
        <fullName evidence="6 7">D,D-heptose 1,7-bisphosphate phosphatase</fullName>
        <ecNumber evidence="7">3.1.3.-</ecNumber>
    </recommendedName>
</protein>
<reference evidence="11 12" key="1">
    <citation type="submission" date="2018-06" db="EMBL/GenBank/DDBJ databases">
        <authorList>
            <consortium name="Pathogen Informatics"/>
            <person name="Doyle S."/>
        </authorList>
    </citation>
    <scope>NUCLEOTIDE SEQUENCE [LARGE SCALE GENOMIC DNA]</scope>
    <source>
        <strain evidence="11 12">NCTC10661</strain>
    </source>
</reference>
<feature type="binding site" evidence="10">
    <location>
        <position position="97"/>
    </location>
    <ligand>
        <name>Zn(2+)</name>
        <dbReference type="ChEBI" id="CHEBI:29105"/>
    </ligand>
</feature>
<keyword evidence="10" id="KW-0862">Zinc</keyword>
<evidence type="ECO:0000256" key="5">
    <source>
        <dbReference type="ARBA" id="ARBA00023277"/>
    </source>
</evidence>
<feature type="binding site" evidence="10">
    <location>
        <position position="99"/>
    </location>
    <ligand>
        <name>Zn(2+)</name>
        <dbReference type="ChEBI" id="CHEBI:29105"/>
    </ligand>
</feature>
<evidence type="ECO:0000256" key="2">
    <source>
        <dbReference type="ARBA" id="ARBA00022490"/>
    </source>
</evidence>
<comment type="cofactor">
    <cofactor evidence="10">
        <name>Zn(2+)</name>
        <dbReference type="ChEBI" id="CHEBI:29105"/>
    </cofactor>
</comment>
<keyword evidence="3 10" id="KW-0479">Metal-binding</keyword>
<comment type="cofactor">
    <cofactor evidence="10">
        <name>Mg(2+)</name>
        <dbReference type="ChEBI" id="CHEBI:18420"/>
    </cofactor>
</comment>
<feature type="binding site" evidence="10">
    <location>
        <position position="141"/>
    </location>
    <ligand>
        <name>Mg(2+)</name>
        <dbReference type="ChEBI" id="CHEBI:18420"/>
    </ligand>
</feature>
<evidence type="ECO:0000313" key="12">
    <source>
        <dbReference type="Proteomes" id="UP000250416"/>
    </source>
</evidence>
<dbReference type="NCBIfam" id="TIGR01662">
    <property type="entry name" value="HAD-SF-IIIA"/>
    <property type="match status" value="1"/>
</dbReference>
<name>A0AAE8NF22_BURCE</name>
<accession>A0AAE8NF22</accession>
<dbReference type="SUPFAM" id="SSF56784">
    <property type="entry name" value="HAD-like"/>
    <property type="match status" value="1"/>
</dbReference>
<dbReference type="Proteomes" id="UP000250416">
    <property type="component" value="Unassembled WGS sequence"/>
</dbReference>
<feature type="binding site" evidence="10">
    <location>
        <position position="112"/>
    </location>
    <ligand>
        <name>Zn(2+)</name>
        <dbReference type="ChEBI" id="CHEBI:29105"/>
    </ligand>
</feature>
<dbReference type="EC" id="3.1.3.-" evidence="7"/>
<dbReference type="Gene3D" id="3.40.50.1000">
    <property type="entry name" value="HAD superfamily/HAD-like"/>
    <property type="match status" value="1"/>
</dbReference>
<organism evidence="11 12">
    <name type="scientific">Burkholderia cepacia</name>
    <name type="common">Pseudomonas cepacia</name>
    <dbReference type="NCBI Taxonomy" id="292"/>
    <lineage>
        <taxon>Bacteria</taxon>
        <taxon>Pseudomonadati</taxon>
        <taxon>Pseudomonadota</taxon>
        <taxon>Betaproteobacteria</taxon>
        <taxon>Burkholderiales</taxon>
        <taxon>Burkholderiaceae</taxon>
        <taxon>Burkholderia</taxon>
        <taxon>Burkholderia cepacia complex</taxon>
    </lineage>
</organism>
<dbReference type="EMBL" id="UARD01000017">
    <property type="protein sequence ID" value="SPV20071.1"/>
    <property type="molecule type" value="Genomic_DNA"/>
</dbReference>
<feature type="binding site" evidence="10">
    <location>
        <position position="16"/>
    </location>
    <ligand>
        <name>Mg(2+)</name>
        <dbReference type="ChEBI" id="CHEBI:18420"/>
    </ligand>
</feature>
<dbReference type="InterPro" id="IPR006549">
    <property type="entry name" value="HAD-SF_hydro_IIIA"/>
</dbReference>
<sequence>MALRHERRRPGAVLLDKDGTLLDDVPYNVDPARMRLAPGAARALRILGATGMPLAVVSNQPGVALGRFGENELGAVRQRLAELFEANGATLTDFFYCPHHPQGSVARYACDCLCRKPRPGMLRRALAALGAVPEWSWMIGDILDDVEAGRTARCGTILVDRGHETEWRVNAARTPHHVVDRLDLAADIVAREAVRRHGTWVRR</sequence>
<evidence type="ECO:0000256" key="8">
    <source>
        <dbReference type="PIRSR" id="PIRSR004682-1"/>
    </source>
</evidence>
<dbReference type="GO" id="GO:0046872">
    <property type="term" value="F:metal ion binding"/>
    <property type="evidence" value="ECO:0007669"/>
    <property type="project" value="UniProtKB-KW"/>
</dbReference>
<comment type="caution">
    <text evidence="11">The sequence shown here is derived from an EMBL/GenBank/DDBJ whole genome shotgun (WGS) entry which is preliminary data.</text>
</comment>
<dbReference type="Pfam" id="PF13242">
    <property type="entry name" value="Hydrolase_like"/>
    <property type="match status" value="1"/>
</dbReference>
<dbReference type="InterPro" id="IPR004446">
    <property type="entry name" value="Heptose_bisP_phosphatase"/>
</dbReference>
<proteinExistence type="inferred from homology"/>
<comment type="subcellular location">
    <subcellularLocation>
        <location evidence="1 7">Cytoplasm</location>
    </subcellularLocation>
</comment>
<dbReference type="PIRSF" id="PIRSF004682">
    <property type="entry name" value="GmhB"/>
    <property type="match status" value="1"/>
</dbReference>
<evidence type="ECO:0000256" key="3">
    <source>
        <dbReference type="ARBA" id="ARBA00022723"/>
    </source>
</evidence>
<feature type="site" description="Contributes to substrate recognition" evidence="9">
    <location>
        <position position="115"/>
    </location>
</feature>
<dbReference type="GO" id="GO:0016791">
    <property type="term" value="F:phosphatase activity"/>
    <property type="evidence" value="ECO:0007669"/>
    <property type="project" value="InterPro"/>
</dbReference>
<keyword evidence="5 7" id="KW-0119">Carbohydrate metabolism</keyword>
<dbReference type="InterPro" id="IPR036412">
    <property type="entry name" value="HAD-like_sf"/>
</dbReference>
<dbReference type="RefSeq" id="WP_111998267.1">
    <property type="nucleotide sequence ID" value="NZ_CADEUP010000003.1"/>
</dbReference>
<feature type="binding site" evidence="10">
    <location>
        <position position="18"/>
    </location>
    <ligand>
        <name>Mg(2+)</name>
        <dbReference type="ChEBI" id="CHEBI:18420"/>
    </ligand>
</feature>
<keyword evidence="10" id="KW-0460">Magnesium</keyword>
<evidence type="ECO:0000256" key="6">
    <source>
        <dbReference type="ARBA" id="ARBA00031828"/>
    </source>
</evidence>
<dbReference type="PANTHER" id="PTHR42891">
    <property type="entry name" value="D-GLYCERO-BETA-D-MANNO-HEPTOSE-1,7-BISPHOSPHATE 7-PHOSPHATASE"/>
    <property type="match status" value="1"/>
</dbReference>
<dbReference type="AlphaFoldDB" id="A0AAE8NF22"/>
<feature type="site" description="Stabilizes the phosphoryl group" evidence="9">
    <location>
        <position position="116"/>
    </location>
</feature>
<dbReference type="GO" id="GO:0005737">
    <property type="term" value="C:cytoplasm"/>
    <property type="evidence" value="ECO:0007669"/>
    <property type="project" value="UniProtKB-SubCell"/>
</dbReference>
<dbReference type="NCBIfam" id="TIGR01656">
    <property type="entry name" value="Histidinol-ppas"/>
    <property type="match status" value="1"/>
</dbReference>
<evidence type="ECO:0000256" key="1">
    <source>
        <dbReference type="ARBA" id="ARBA00004496"/>
    </source>
</evidence>
<feature type="active site" description="Proton donor" evidence="8">
    <location>
        <position position="18"/>
    </location>
</feature>
<feature type="binding site" evidence="10">
    <location>
        <position position="114"/>
    </location>
    <ligand>
        <name>Zn(2+)</name>
        <dbReference type="ChEBI" id="CHEBI:29105"/>
    </ligand>
</feature>
<keyword evidence="2 7" id="KW-0963">Cytoplasm</keyword>
<evidence type="ECO:0000256" key="10">
    <source>
        <dbReference type="PIRSR" id="PIRSR004682-4"/>
    </source>
</evidence>
<feature type="site" description="Stabilizes the phosphoryl group" evidence="9">
    <location>
        <position position="58"/>
    </location>
</feature>
<evidence type="ECO:0000256" key="4">
    <source>
        <dbReference type="ARBA" id="ARBA00022801"/>
    </source>
</evidence>
<feature type="active site" description="Nucleophile" evidence="8">
    <location>
        <position position="16"/>
    </location>
</feature>
<dbReference type="GO" id="GO:0005975">
    <property type="term" value="P:carbohydrate metabolic process"/>
    <property type="evidence" value="ECO:0007669"/>
    <property type="project" value="InterPro"/>
</dbReference>
<dbReference type="PANTHER" id="PTHR42891:SF1">
    <property type="entry name" value="D-GLYCERO-BETA-D-MANNO-HEPTOSE-1,7-BISPHOSPHATE 7-PHOSPHATASE"/>
    <property type="match status" value="1"/>
</dbReference>
<comment type="similarity">
    <text evidence="7">Belongs to the gmhB family.</text>
</comment>